<reference evidence="4 5" key="1">
    <citation type="journal article" date="2020" name="Phytopathology">
        <title>Genome Sequence Resources of Colletotrichum truncatum, C. plurivorum, C. musicola, and C. sojae: Four Species Pathogenic to Soybean (Glycine max).</title>
        <authorList>
            <person name="Rogerio F."/>
            <person name="Boufleur T.R."/>
            <person name="Ciampi-Guillardi M."/>
            <person name="Sukno S.A."/>
            <person name="Thon M.R."/>
            <person name="Massola Junior N.S."/>
            <person name="Baroncelli R."/>
        </authorList>
    </citation>
    <scope>NUCLEOTIDE SEQUENCE [LARGE SCALE GENOMIC DNA]</scope>
    <source>
        <strain evidence="4 5">LFN0009</strain>
    </source>
</reference>
<dbReference type="GO" id="GO:0005524">
    <property type="term" value="F:ATP binding"/>
    <property type="evidence" value="ECO:0007669"/>
    <property type="project" value="UniProtKB-KW"/>
</dbReference>
<dbReference type="EC" id="5.6.2.3" evidence="1"/>
<keyword evidence="1" id="KW-0347">Helicase</keyword>
<evidence type="ECO:0000256" key="2">
    <source>
        <dbReference type="SAM" id="MobiDB-lite"/>
    </source>
</evidence>
<dbReference type="AlphaFoldDB" id="A0A8H6MI49"/>
<feature type="region of interest" description="Disordered" evidence="2">
    <location>
        <begin position="401"/>
        <end position="421"/>
    </location>
</feature>
<dbReference type="InterPro" id="IPR010285">
    <property type="entry name" value="DNA_helicase_pif1-like_DEAD"/>
</dbReference>
<dbReference type="PANTHER" id="PTHR47642:SF6">
    <property type="entry name" value="ATP-DEPENDENT DNA HELICASE"/>
    <property type="match status" value="1"/>
</dbReference>
<proteinExistence type="inferred from homology"/>
<evidence type="ECO:0000256" key="1">
    <source>
        <dbReference type="RuleBase" id="RU363044"/>
    </source>
</evidence>
<keyword evidence="1" id="KW-0227">DNA damage</keyword>
<dbReference type="Pfam" id="PF05970">
    <property type="entry name" value="PIF1"/>
    <property type="match status" value="1"/>
</dbReference>
<comment type="catalytic activity">
    <reaction evidence="1">
        <text>ATP + H2O = ADP + phosphate + H(+)</text>
        <dbReference type="Rhea" id="RHEA:13065"/>
        <dbReference type="ChEBI" id="CHEBI:15377"/>
        <dbReference type="ChEBI" id="CHEBI:15378"/>
        <dbReference type="ChEBI" id="CHEBI:30616"/>
        <dbReference type="ChEBI" id="CHEBI:43474"/>
        <dbReference type="ChEBI" id="CHEBI:456216"/>
        <dbReference type="EC" id="5.6.2.3"/>
    </reaction>
</comment>
<feature type="domain" description="DNA helicase Pif1-like DEAD-box helicase" evidence="3">
    <location>
        <begin position="517"/>
        <end position="725"/>
    </location>
</feature>
<dbReference type="EMBL" id="WIGN01000598">
    <property type="protein sequence ID" value="KAF6787571.1"/>
    <property type="molecule type" value="Genomic_DNA"/>
</dbReference>
<keyword evidence="1" id="KW-0547">Nucleotide-binding</keyword>
<dbReference type="GO" id="GO:0043139">
    <property type="term" value="F:5'-3' DNA helicase activity"/>
    <property type="evidence" value="ECO:0007669"/>
    <property type="project" value="UniProtKB-EC"/>
</dbReference>
<keyword evidence="5" id="KW-1185">Reference proteome</keyword>
<dbReference type="GO" id="GO:0016787">
    <property type="term" value="F:hydrolase activity"/>
    <property type="evidence" value="ECO:0007669"/>
    <property type="project" value="UniProtKB-KW"/>
</dbReference>
<protein>
    <recommendedName>
        <fullName evidence="1">ATP-dependent DNA helicase</fullName>
        <ecNumber evidence="1">5.6.2.3</ecNumber>
    </recommendedName>
</protein>
<dbReference type="InterPro" id="IPR027417">
    <property type="entry name" value="P-loop_NTPase"/>
</dbReference>
<keyword evidence="1" id="KW-0233">DNA recombination</keyword>
<comment type="caution">
    <text evidence="4">The sequence shown here is derived from an EMBL/GenBank/DDBJ whole genome shotgun (WGS) entry which is preliminary data.</text>
</comment>
<keyword evidence="1" id="KW-0234">DNA repair</keyword>
<name>A0A8H6MI49_9PEZI</name>
<dbReference type="SUPFAM" id="SSF52540">
    <property type="entry name" value="P-loop containing nucleoside triphosphate hydrolases"/>
    <property type="match status" value="1"/>
</dbReference>
<keyword evidence="1" id="KW-0067">ATP-binding</keyword>
<gene>
    <name evidence="4" type="ORF">CSOJ01_15224</name>
</gene>
<dbReference type="GO" id="GO:0000723">
    <property type="term" value="P:telomere maintenance"/>
    <property type="evidence" value="ECO:0007669"/>
    <property type="project" value="InterPro"/>
</dbReference>
<dbReference type="GO" id="GO:0006310">
    <property type="term" value="P:DNA recombination"/>
    <property type="evidence" value="ECO:0007669"/>
    <property type="project" value="UniProtKB-KW"/>
</dbReference>
<evidence type="ECO:0000259" key="3">
    <source>
        <dbReference type="Pfam" id="PF05970"/>
    </source>
</evidence>
<dbReference type="GO" id="GO:0006281">
    <property type="term" value="P:DNA repair"/>
    <property type="evidence" value="ECO:0007669"/>
    <property type="project" value="UniProtKB-KW"/>
</dbReference>
<dbReference type="Proteomes" id="UP000652219">
    <property type="component" value="Unassembled WGS sequence"/>
</dbReference>
<evidence type="ECO:0000313" key="4">
    <source>
        <dbReference type="EMBL" id="KAF6787571.1"/>
    </source>
</evidence>
<dbReference type="InterPro" id="IPR051055">
    <property type="entry name" value="PIF1_helicase"/>
</dbReference>
<dbReference type="Gene3D" id="3.40.50.300">
    <property type="entry name" value="P-loop containing nucleotide triphosphate hydrolases"/>
    <property type="match status" value="1"/>
</dbReference>
<dbReference type="PANTHER" id="PTHR47642">
    <property type="entry name" value="ATP-DEPENDENT DNA HELICASE"/>
    <property type="match status" value="1"/>
</dbReference>
<accession>A0A8H6MI49</accession>
<evidence type="ECO:0000313" key="5">
    <source>
        <dbReference type="Proteomes" id="UP000652219"/>
    </source>
</evidence>
<comment type="similarity">
    <text evidence="1">Belongs to the helicase family.</text>
</comment>
<comment type="cofactor">
    <cofactor evidence="1">
        <name>Mg(2+)</name>
        <dbReference type="ChEBI" id="CHEBI:18420"/>
    </cofactor>
</comment>
<organism evidence="4 5">
    <name type="scientific">Colletotrichum sojae</name>
    <dbReference type="NCBI Taxonomy" id="2175907"/>
    <lineage>
        <taxon>Eukaryota</taxon>
        <taxon>Fungi</taxon>
        <taxon>Dikarya</taxon>
        <taxon>Ascomycota</taxon>
        <taxon>Pezizomycotina</taxon>
        <taxon>Sordariomycetes</taxon>
        <taxon>Hypocreomycetidae</taxon>
        <taxon>Glomerellales</taxon>
        <taxon>Glomerellaceae</taxon>
        <taxon>Colletotrichum</taxon>
        <taxon>Colletotrichum orchidearum species complex</taxon>
    </lineage>
</organism>
<sequence length="1008" mass="111719">MEVAEDVGLLPVLPERCRGSAIVLALLLQVRLRLAMIYYATNYSTKLDNPLWKRVALMSIVLEGIAKQEEELWGMSSEDPDTAQRNCKGRQFLARWANRIFTSRELSAVEVCANLLGYKNSYCNMTNDASLLLTPLYWSVFRLWPGLRTAAGPDLKERAPAETLGISYNGPTLSLANAYPHRGPVFRDICFYEYVSLVSVQQIKKRNRPDGKGHVAMADTLPDYECWVQALYEGDRAIPVLTGYLNSDPTTTDDGYYRRYVQARNMNLSTNPGRSAVILLALFVPWEDFTHITDRDPIEVWKDHQPRLPDRIKGYIANIRLLHKTAEDAKKDAKLWASRSEGDQGIEFEEADDTEMHGEGWEPLSTDVHTTFHELVSSLHTEAGIVQGSPHLKNLVGRLDEQDTASDDGNSASPVDQRLPDTIRQRMTMPKKRWKSVKASQQRLHKERMLAIEGDEPEMRPIHTGAETGFGDGDVIEAAMLTPPPTQQPEQARAWVEVGPDDSFLRAGRLIGDKRTLNRMQKVALGLICEALDKRVEGGEEQHLQYIGGGGGTGKSWLIDTLKEVFVAKDAANKIVITATSGTAAAGIGGTTIHSAVGISFSESDGKRVDPMSGMNSEKAKERWRRRDVLVIDEVSMLGLVTLREVDERLRVLRGFSGKPFGGIPVVIFTGDFLQFAPVNQTSLLGDTDKGNKKAETRFKEKEAQKLWRNFTNVVLLQEQKRAQGDTRGIIPLNQDRWSLTLHAALAFSIETGRRLTIYLSGHYWKDRIPAPAERILAMQLGDGSKLPIPAIFPYVEGMPVVVNENVYMGLKVVNGAEFTAVGIAEPPGREEIHVSESISIVTGPPNGILLRSNATKHLSIVDLPPGTVMLPMSSVNLTKEYTAALRPGTFRARKGPGVTRSGLPCTPGFALTDYKAQGRSMTKTLLGLYGRKRRAATGALDKCDAISMYVQLSRARTFDGIALIEPLNKSYFLEARMPPHIVDGMRNIAAIATRTVAEFEGRHGPQI</sequence>
<keyword evidence="1" id="KW-0378">Hydrolase</keyword>